<dbReference type="Pfam" id="PF13426">
    <property type="entry name" value="PAS_9"/>
    <property type="match status" value="1"/>
</dbReference>
<dbReference type="Gene3D" id="3.30.450.20">
    <property type="entry name" value="PAS domain"/>
    <property type="match status" value="1"/>
</dbReference>
<dbReference type="PROSITE" id="PS50113">
    <property type="entry name" value="PAC"/>
    <property type="match status" value="1"/>
</dbReference>
<dbReference type="Pfam" id="PF00563">
    <property type="entry name" value="EAL"/>
    <property type="match status" value="1"/>
</dbReference>
<organism evidence="5 6">
    <name type="scientific">Rhizobium rhizoryzae</name>
    <dbReference type="NCBI Taxonomy" id="451876"/>
    <lineage>
        <taxon>Bacteria</taxon>
        <taxon>Pseudomonadati</taxon>
        <taxon>Pseudomonadota</taxon>
        <taxon>Alphaproteobacteria</taxon>
        <taxon>Hyphomicrobiales</taxon>
        <taxon>Rhizobiaceae</taxon>
        <taxon>Rhizobium/Agrobacterium group</taxon>
        <taxon>Rhizobium</taxon>
    </lineage>
</organism>
<dbReference type="NCBIfam" id="TIGR00254">
    <property type="entry name" value="GGDEF"/>
    <property type="match status" value="1"/>
</dbReference>
<dbReference type="PANTHER" id="PTHR44757">
    <property type="entry name" value="DIGUANYLATE CYCLASE DGCP"/>
    <property type="match status" value="1"/>
</dbReference>
<dbReference type="SUPFAM" id="SSF141868">
    <property type="entry name" value="EAL domain-like"/>
    <property type="match status" value="1"/>
</dbReference>
<evidence type="ECO:0000259" key="2">
    <source>
        <dbReference type="PROSITE" id="PS50113"/>
    </source>
</evidence>
<dbReference type="SUPFAM" id="SSF55781">
    <property type="entry name" value="GAF domain-like"/>
    <property type="match status" value="1"/>
</dbReference>
<dbReference type="SUPFAM" id="SSF55785">
    <property type="entry name" value="PYP-like sensor domain (PAS domain)"/>
    <property type="match status" value="1"/>
</dbReference>
<accession>A0A7W6PST9</accession>
<protein>
    <submittedName>
        <fullName evidence="5">PAS domain S-box-containing protein/diguanylate cyclase (GGDEF)-like protein</fullName>
    </submittedName>
</protein>
<feature type="domain" description="PAC" evidence="2">
    <location>
        <begin position="245"/>
        <end position="295"/>
    </location>
</feature>
<dbReference type="InterPro" id="IPR029016">
    <property type="entry name" value="GAF-like_dom_sf"/>
</dbReference>
<dbReference type="CDD" id="cd01949">
    <property type="entry name" value="GGDEF"/>
    <property type="match status" value="1"/>
</dbReference>
<dbReference type="Pfam" id="PF01590">
    <property type="entry name" value="GAF"/>
    <property type="match status" value="1"/>
</dbReference>
<dbReference type="SUPFAM" id="SSF55073">
    <property type="entry name" value="Nucleotide cyclase"/>
    <property type="match status" value="1"/>
</dbReference>
<keyword evidence="6" id="KW-1185">Reference proteome</keyword>
<dbReference type="InterPro" id="IPR043128">
    <property type="entry name" value="Rev_trsase/Diguanyl_cyclase"/>
</dbReference>
<dbReference type="Gene3D" id="3.30.450.40">
    <property type="match status" value="1"/>
</dbReference>
<dbReference type="Proteomes" id="UP000519897">
    <property type="component" value="Unassembled WGS sequence"/>
</dbReference>
<dbReference type="RefSeq" id="WP_062555887.1">
    <property type="nucleotide sequence ID" value="NZ_CP049250.1"/>
</dbReference>
<dbReference type="CDD" id="cd00130">
    <property type="entry name" value="PAS"/>
    <property type="match status" value="1"/>
</dbReference>
<name>A0A7W6PST9_9HYPH</name>
<dbReference type="SMART" id="SM00091">
    <property type="entry name" value="PAS"/>
    <property type="match status" value="1"/>
</dbReference>
<dbReference type="PANTHER" id="PTHR44757:SF2">
    <property type="entry name" value="BIOFILM ARCHITECTURE MAINTENANCE PROTEIN MBAA"/>
    <property type="match status" value="1"/>
</dbReference>
<evidence type="ECO:0000259" key="3">
    <source>
        <dbReference type="PROSITE" id="PS50883"/>
    </source>
</evidence>
<evidence type="ECO:0000259" key="4">
    <source>
        <dbReference type="PROSITE" id="PS50887"/>
    </source>
</evidence>
<dbReference type="CDD" id="cd01948">
    <property type="entry name" value="EAL"/>
    <property type="match status" value="1"/>
</dbReference>
<dbReference type="Gene3D" id="3.20.20.450">
    <property type="entry name" value="EAL domain"/>
    <property type="match status" value="1"/>
</dbReference>
<dbReference type="SMART" id="SM00052">
    <property type="entry name" value="EAL"/>
    <property type="match status" value="1"/>
</dbReference>
<dbReference type="Pfam" id="PF00990">
    <property type="entry name" value="GGDEF"/>
    <property type="match status" value="1"/>
</dbReference>
<gene>
    <name evidence="5" type="ORF">GGQ72_002672</name>
</gene>
<dbReference type="InterPro" id="IPR001633">
    <property type="entry name" value="EAL_dom"/>
</dbReference>
<dbReference type="Gene3D" id="3.30.70.270">
    <property type="match status" value="1"/>
</dbReference>
<dbReference type="InterPro" id="IPR029787">
    <property type="entry name" value="Nucleotide_cyclase"/>
</dbReference>
<dbReference type="InterPro" id="IPR035919">
    <property type="entry name" value="EAL_sf"/>
</dbReference>
<dbReference type="PROSITE" id="PS50883">
    <property type="entry name" value="EAL"/>
    <property type="match status" value="1"/>
</dbReference>
<dbReference type="PROSITE" id="PS50112">
    <property type="entry name" value="PAS"/>
    <property type="match status" value="1"/>
</dbReference>
<proteinExistence type="predicted"/>
<dbReference type="EMBL" id="JACIEC010000002">
    <property type="protein sequence ID" value="MBB4144120.1"/>
    <property type="molecule type" value="Genomic_DNA"/>
</dbReference>
<dbReference type="SMART" id="SM00267">
    <property type="entry name" value="GGDEF"/>
    <property type="match status" value="1"/>
</dbReference>
<dbReference type="AlphaFoldDB" id="A0A7W6PST9"/>
<evidence type="ECO:0000313" key="5">
    <source>
        <dbReference type="EMBL" id="MBB4144120.1"/>
    </source>
</evidence>
<dbReference type="InterPro" id="IPR003018">
    <property type="entry name" value="GAF"/>
</dbReference>
<sequence length="729" mass="81092">MPGKQHGHGRSRLRRELIEEFRLGDSSPDLFSRSLCDFIANFCSAPIAYISLIDDKTQIIQASVGADLKKMPREDSICNLTVEGGSPLVILDTETDDRVKDLPIVTGDPSIRFYAGAPLKTFSGETMGALCIADTRARTEFSTSDYERLQQAARLLMNHYEERREGFPGQTAASFINATELSMISVDRQGRIQFVNNSLLKLLGYERGQLIGRDVEIIIPMRFRASHHQSFEQLSDKKGPLLDGKTVEVFARRSDGSEIPIEITLSAWNDAAGMGIGAIINDISERRERDKRLLRLANQDPVTGFNTRHRFEELIDQHCQTHVAGTLLLIELDGLKETGDRLGQDIFDTLLQNIAVRLPRVLAKESVIARLGEEQIGLLVQSAQTFEEAHVLAQAVMEEMVLPFDLGSMKLKLGAALGYALRQDTANAREWMANADFALAHARKTGGNSAIAYEGHVEQTSQQRRVARDELLEALRKQQFVLHYQPQVLLETGELSGIEALIRWQHPEKGLLMPGHFLPALEQSALSLDVGAWVMNEAIRQLGTWVAKGLPPIKMGMNLFPSQMRGSDLPAQVSRLSREHGVDPRWLELEITETATLEDEGRAYELISELRELGIGIAFDDFGTGYASLGSLQRYPITTLKIDRGFVRDLLTRQRDSAITRALIMLSHDLGLKTIAEGVETLDQQIALRLMGCDYGQGYLYGKALPAADIEAMLASRAKPPAKQARRKT</sequence>
<dbReference type="PROSITE" id="PS50887">
    <property type="entry name" value="GGDEF"/>
    <property type="match status" value="1"/>
</dbReference>
<dbReference type="NCBIfam" id="TIGR00229">
    <property type="entry name" value="sensory_box"/>
    <property type="match status" value="1"/>
</dbReference>
<reference evidence="5 6" key="1">
    <citation type="submission" date="2020-08" db="EMBL/GenBank/DDBJ databases">
        <title>Genomic Encyclopedia of Type Strains, Phase IV (KMG-IV): sequencing the most valuable type-strain genomes for metagenomic binning, comparative biology and taxonomic classification.</title>
        <authorList>
            <person name="Goeker M."/>
        </authorList>
    </citation>
    <scope>NUCLEOTIDE SEQUENCE [LARGE SCALE GENOMIC DNA]</scope>
    <source>
        <strain evidence="5 6">DSM 29514</strain>
    </source>
</reference>
<feature type="domain" description="PAS" evidence="1">
    <location>
        <begin position="176"/>
        <end position="220"/>
    </location>
</feature>
<evidence type="ECO:0000313" key="6">
    <source>
        <dbReference type="Proteomes" id="UP000519897"/>
    </source>
</evidence>
<dbReference type="InterPro" id="IPR035965">
    <property type="entry name" value="PAS-like_dom_sf"/>
</dbReference>
<dbReference type="InterPro" id="IPR052155">
    <property type="entry name" value="Biofilm_reg_signaling"/>
</dbReference>
<dbReference type="InterPro" id="IPR000160">
    <property type="entry name" value="GGDEF_dom"/>
</dbReference>
<feature type="domain" description="EAL" evidence="3">
    <location>
        <begin position="464"/>
        <end position="718"/>
    </location>
</feature>
<feature type="domain" description="GGDEF" evidence="4">
    <location>
        <begin position="323"/>
        <end position="455"/>
    </location>
</feature>
<evidence type="ECO:0000259" key="1">
    <source>
        <dbReference type="PROSITE" id="PS50112"/>
    </source>
</evidence>
<comment type="caution">
    <text evidence="5">The sequence shown here is derived from an EMBL/GenBank/DDBJ whole genome shotgun (WGS) entry which is preliminary data.</text>
</comment>
<dbReference type="InterPro" id="IPR000014">
    <property type="entry name" value="PAS"/>
</dbReference>
<dbReference type="InterPro" id="IPR000700">
    <property type="entry name" value="PAS-assoc_C"/>
</dbReference>